<feature type="transmembrane region" description="Helical" evidence="5">
    <location>
        <begin position="84"/>
        <end position="104"/>
    </location>
</feature>
<accession>A0A9W8ELD9</accession>
<sequence>MAVRLSVKLAFAILLALYLATGIAALAIGGYFARSEEYSRRTIIVTDNVLIMLFVAGSYIILNCIAGIVGMLSPLKRKRWLQAYVGLIAITMLVETVVGIWLWFRTLDIDDLYGHNWRHLWSDSLKATFQDRAQCCGYLGPLDSPVLASPSCQNMAQAFGCMTSVQKYAQDYLGYIYTSVFGFVFVSLGAMLSGMVLLVVRNDEERWRWTRANAIFRSMKKINSDSTLTKFCPVKDSLCSSPQQPSQQPLR</sequence>
<evidence type="ECO:0008006" key="8">
    <source>
        <dbReference type="Google" id="ProtNLM"/>
    </source>
</evidence>
<reference evidence="6" key="1">
    <citation type="submission" date="2022-07" db="EMBL/GenBank/DDBJ databases">
        <title>Phylogenomic reconstructions and comparative analyses of Kickxellomycotina fungi.</title>
        <authorList>
            <person name="Reynolds N.K."/>
            <person name="Stajich J.E."/>
            <person name="Barry K."/>
            <person name="Grigoriev I.V."/>
            <person name="Crous P."/>
            <person name="Smith M.E."/>
        </authorList>
    </citation>
    <scope>NUCLEOTIDE SEQUENCE</scope>
    <source>
        <strain evidence="6">IMI 214461</strain>
    </source>
</reference>
<gene>
    <name evidence="6" type="ORF">H4R26_000468</name>
</gene>
<keyword evidence="7" id="KW-1185">Reference proteome</keyword>
<dbReference type="GO" id="GO:0016020">
    <property type="term" value="C:membrane"/>
    <property type="evidence" value="ECO:0007669"/>
    <property type="project" value="UniProtKB-SubCell"/>
</dbReference>
<evidence type="ECO:0000256" key="5">
    <source>
        <dbReference type="SAM" id="Phobius"/>
    </source>
</evidence>
<dbReference type="EMBL" id="JANBQF010000014">
    <property type="protein sequence ID" value="KAJ2007960.1"/>
    <property type="molecule type" value="Genomic_DNA"/>
</dbReference>
<feature type="transmembrane region" description="Helical" evidence="5">
    <location>
        <begin position="49"/>
        <end position="72"/>
    </location>
</feature>
<dbReference type="OrthoDB" id="2279611at2759"/>
<evidence type="ECO:0000256" key="2">
    <source>
        <dbReference type="ARBA" id="ARBA00022692"/>
    </source>
</evidence>
<feature type="transmembrane region" description="Helical" evidence="5">
    <location>
        <begin position="175"/>
        <end position="200"/>
    </location>
</feature>
<dbReference type="Pfam" id="PF00335">
    <property type="entry name" value="Tetraspanin"/>
    <property type="match status" value="1"/>
</dbReference>
<evidence type="ECO:0000313" key="7">
    <source>
        <dbReference type="Proteomes" id="UP001150907"/>
    </source>
</evidence>
<dbReference type="Proteomes" id="UP001150907">
    <property type="component" value="Unassembled WGS sequence"/>
</dbReference>
<organism evidence="6 7">
    <name type="scientific">Coemansia thaxteri</name>
    <dbReference type="NCBI Taxonomy" id="2663907"/>
    <lineage>
        <taxon>Eukaryota</taxon>
        <taxon>Fungi</taxon>
        <taxon>Fungi incertae sedis</taxon>
        <taxon>Zoopagomycota</taxon>
        <taxon>Kickxellomycotina</taxon>
        <taxon>Kickxellomycetes</taxon>
        <taxon>Kickxellales</taxon>
        <taxon>Kickxellaceae</taxon>
        <taxon>Coemansia</taxon>
    </lineage>
</organism>
<comment type="caution">
    <text evidence="6">The sequence shown here is derived from an EMBL/GenBank/DDBJ whole genome shotgun (WGS) entry which is preliminary data.</text>
</comment>
<evidence type="ECO:0000256" key="1">
    <source>
        <dbReference type="ARBA" id="ARBA00004141"/>
    </source>
</evidence>
<comment type="subcellular location">
    <subcellularLocation>
        <location evidence="1">Membrane</location>
        <topology evidence="1">Multi-pass membrane protein</topology>
    </subcellularLocation>
</comment>
<dbReference type="AlphaFoldDB" id="A0A9W8ELD9"/>
<evidence type="ECO:0000313" key="6">
    <source>
        <dbReference type="EMBL" id="KAJ2007960.1"/>
    </source>
</evidence>
<dbReference type="InterPro" id="IPR018499">
    <property type="entry name" value="Tetraspanin/Peripherin"/>
</dbReference>
<evidence type="ECO:0000256" key="4">
    <source>
        <dbReference type="ARBA" id="ARBA00023136"/>
    </source>
</evidence>
<proteinExistence type="predicted"/>
<evidence type="ECO:0000256" key="3">
    <source>
        <dbReference type="ARBA" id="ARBA00022989"/>
    </source>
</evidence>
<protein>
    <recommendedName>
        <fullName evidence="8">Tetraspanin</fullName>
    </recommendedName>
</protein>
<keyword evidence="4 5" id="KW-0472">Membrane</keyword>
<keyword evidence="2 5" id="KW-0812">Transmembrane</keyword>
<name>A0A9W8ELD9_9FUNG</name>
<keyword evidence="3 5" id="KW-1133">Transmembrane helix</keyword>